<proteinExistence type="predicted"/>
<sequence length="70" mass="7947">MSNKKKLEELEVVNLTEECFAVVLKKLPPKLKDPSYFTILCTMGNSHFDKALLLIQLVIVASIDFHLSEL</sequence>
<gene>
    <name evidence="1" type="ORF">CR513_42875</name>
</gene>
<name>A0A371FFG3_MUCPR</name>
<evidence type="ECO:0000313" key="1">
    <source>
        <dbReference type="EMBL" id="RDX77062.1"/>
    </source>
</evidence>
<organism evidence="1 2">
    <name type="scientific">Mucuna pruriens</name>
    <name type="common">Velvet bean</name>
    <name type="synonym">Dolichos pruriens</name>
    <dbReference type="NCBI Taxonomy" id="157652"/>
    <lineage>
        <taxon>Eukaryota</taxon>
        <taxon>Viridiplantae</taxon>
        <taxon>Streptophyta</taxon>
        <taxon>Embryophyta</taxon>
        <taxon>Tracheophyta</taxon>
        <taxon>Spermatophyta</taxon>
        <taxon>Magnoliopsida</taxon>
        <taxon>eudicotyledons</taxon>
        <taxon>Gunneridae</taxon>
        <taxon>Pentapetalae</taxon>
        <taxon>rosids</taxon>
        <taxon>fabids</taxon>
        <taxon>Fabales</taxon>
        <taxon>Fabaceae</taxon>
        <taxon>Papilionoideae</taxon>
        <taxon>50 kb inversion clade</taxon>
        <taxon>NPAAA clade</taxon>
        <taxon>indigoferoid/millettioid clade</taxon>
        <taxon>Phaseoleae</taxon>
        <taxon>Mucuna</taxon>
    </lineage>
</organism>
<feature type="non-terminal residue" evidence="1">
    <location>
        <position position="1"/>
    </location>
</feature>
<protein>
    <submittedName>
        <fullName evidence="1">Uncharacterized protein</fullName>
    </submittedName>
</protein>
<dbReference type="AlphaFoldDB" id="A0A371FFG3"/>
<comment type="caution">
    <text evidence="1">The sequence shown here is derived from an EMBL/GenBank/DDBJ whole genome shotgun (WGS) entry which is preliminary data.</text>
</comment>
<accession>A0A371FFG3</accession>
<evidence type="ECO:0000313" key="2">
    <source>
        <dbReference type="Proteomes" id="UP000257109"/>
    </source>
</evidence>
<reference evidence="1" key="1">
    <citation type="submission" date="2018-05" db="EMBL/GenBank/DDBJ databases">
        <title>Draft genome of Mucuna pruriens seed.</title>
        <authorList>
            <person name="Nnadi N.E."/>
            <person name="Vos R."/>
            <person name="Hasami M.H."/>
            <person name="Devisetty U.K."/>
            <person name="Aguiy J.C."/>
        </authorList>
    </citation>
    <scope>NUCLEOTIDE SEQUENCE [LARGE SCALE GENOMIC DNA]</scope>
    <source>
        <strain evidence="1">JCA_2017</strain>
    </source>
</reference>
<dbReference type="EMBL" id="QJKJ01009297">
    <property type="protein sequence ID" value="RDX77062.1"/>
    <property type="molecule type" value="Genomic_DNA"/>
</dbReference>
<dbReference type="Proteomes" id="UP000257109">
    <property type="component" value="Unassembled WGS sequence"/>
</dbReference>
<keyword evidence="2" id="KW-1185">Reference proteome</keyword>